<comment type="caution">
    <text evidence="4">The sequence shown here is derived from an EMBL/GenBank/DDBJ whole genome shotgun (WGS) entry which is preliminary data.</text>
</comment>
<keyword evidence="1" id="KW-0131">Cell cycle</keyword>
<evidence type="ECO:0000313" key="4">
    <source>
        <dbReference type="EMBL" id="MBU5491565.1"/>
    </source>
</evidence>
<keyword evidence="1 4" id="KW-0238">DNA-binding</keyword>
<dbReference type="InterPro" id="IPR023054">
    <property type="entry name" value="Sporulation_regulator_WhiA_C"/>
</dbReference>
<dbReference type="InterPro" id="IPR003802">
    <property type="entry name" value="Sporulation_regulator_WhiA"/>
</dbReference>
<evidence type="ECO:0000259" key="3">
    <source>
        <dbReference type="Pfam" id="PF14527"/>
    </source>
</evidence>
<protein>
    <recommendedName>
        <fullName evidence="1">Probable cell division protein WhiA</fullName>
    </recommendedName>
</protein>
<dbReference type="Proteomes" id="UP000783588">
    <property type="component" value="Unassembled WGS sequence"/>
</dbReference>
<accession>A0ABS6EV64</accession>
<feature type="domain" description="Sporulation regulator WhiA C-terminal" evidence="2">
    <location>
        <begin position="212"/>
        <end position="295"/>
    </location>
</feature>
<keyword evidence="5" id="KW-1185">Reference proteome</keyword>
<dbReference type="HAMAP" id="MF_01420">
    <property type="entry name" value="HTH_type_WhiA"/>
    <property type="match status" value="1"/>
</dbReference>
<name>A0ABS6EV64_9FIRM</name>
<evidence type="ECO:0000256" key="1">
    <source>
        <dbReference type="HAMAP-Rule" id="MF_01420"/>
    </source>
</evidence>
<evidence type="ECO:0000259" key="2">
    <source>
        <dbReference type="Pfam" id="PF02650"/>
    </source>
</evidence>
<proteinExistence type="inferred from homology"/>
<dbReference type="InterPro" id="IPR039518">
    <property type="entry name" value="WhiA_LAGLIDADG_dom"/>
</dbReference>
<organism evidence="4 5">
    <name type="scientific">Butyricicoccus intestinisimiae</name>
    <dbReference type="NCBI Taxonomy" id="2841509"/>
    <lineage>
        <taxon>Bacteria</taxon>
        <taxon>Bacillati</taxon>
        <taxon>Bacillota</taxon>
        <taxon>Clostridia</taxon>
        <taxon>Eubacteriales</taxon>
        <taxon>Butyricicoccaceae</taxon>
        <taxon>Butyricicoccus</taxon>
    </lineage>
</organism>
<dbReference type="PANTHER" id="PTHR37307:SF1">
    <property type="entry name" value="CELL DIVISION PROTEIN WHIA-RELATED"/>
    <property type="match status" value="1"/>
</dbReference>
<keyword evidence="1" id="KW-0132">Cell division</keyword>
<gene>
    <name evidence="1 4" type="primary">whiA</name>
    <name evidence="4" type="ORF">KQI75_13220</name>
</gene>
<reference evidence="4 5" key="1">
    <citation type="submission" date="2021-06" db="EMBL/GenBank/DDBJ databases">
        <authorList>
            <person name="Sun Q."/>
            <person name="Li D."/>
        </authorList>
    </citation>
    <scope>NUCLEOTIDE SEQUENCE [LARGE SCALE GENOMIC DNA]</scope>
    <source>
        <strain evidence="4 5">MSJd-7</strain>
    </source>
</reference>
<dbReference type="GO" id="GO:0003677">
    <property type="term" value="F:DNA binding"/>
    <property type="evidence" value="ECO:0007669"/>
    <property type="project" value="UniProtKB-KW"/>
</dbReference>
<dbReference type="EMBL" id="JAHLQI010000011">
    <property type="protein sequence ID" value="MBU5491565.1"/>
    <property type="molecule type" value="Genomic_DNA"/>
</dbReference>
<feature type="domain" description="WhiA LAGLIDADG-like" evidence="3">
    <location>
        <begin position="118"/>
        <end position="209"/>
    </location>
</feature>
<dbReference type="Pfam" id="PF14527">
    <property type="entry name" value="LAGLIDADG_WhiA"/>
    <property type="match status" value="1"/>
</dbReference>
<dbReference type="Pfam" id="PF02650">
    <property type="entry name" value="HTH_WhiA"/>
    <property type="match status" value="1"/>
</dbReference>
<dbReference type="PANTHER" id="PTHR37307">
    <property type="entry name" value="CELL DIVISION PROTEIN WHIA-RELATED"/>
    <property type="match status" value="1"/>
</dbReference>
<dbReference type="NCBIfam" id="TIGR00647">
    <property type="entry name" value="DNA_bind_WhiA"/>
    <property type="match status" value="1"/>
</dbReference>
<comment type="function">
    <text evidence="1">Involved in cell division and chromosome segregation.</text>
</comment>
<evidence type="ECO:0000313" key="5">
    <source>
        <dbReference type="Proteomes" id="UP000783588"/>
    </source>
</evidence>
<dbReference type="RefSeq" id="WP_216471307.1">
    <property type="nucleotide sequence ID" value="NZ_JAHLQI010000011.1"/>
</dbReference>
<comment type="similarity">
    <text evidence="1">Belongs to the WhiA family.</text>
</comment>
<sequence length="304" mass="33783">MSFSAQTKTELCAIPVSRDCCAVAEAYGLLLFAHTFSHTEIAVVTANEALAKRVPPLLTRAFSASIQSQEKGAGGRVTLKITEEKQLRRIFSKLGYDWQYHMTYHLNRNIIEDDCCRAAFLRGVFLAAGTVAGPDKKIHLELATSHHALCREVMSLLLDMNVNPKFAMRKTVSLLYWKDEAGAEDFLTLIGAQHAAMELMQAKVEKQLRNKVNRRVNCETANLIKASNAAAEQIAVIHQALNKGGWEIFPDAMHATIRLRLEHPEMSLTELAAQSQPPLSKPGMSHRLKRIVAMAKAAVQEEHT</sequence>